<feature type="chain" id="PRO_5026124945" evidence="6">
    <location>
        <begin position="16"/>
        <end position="226"/>
    </location>
</feature>
<dbReference type="PANTHER" id="PTHR31238">
    <property type="entry name" value="GERMIN-LIKE PROTEIN SUBFAMILY 3 MEMBER 3"/>
    <property type="match status" value="1"/>
</dbReference>
<keyword evidence="9" id="KW-1185">Reference proteome</keyword>
<dbReference type="InterPro" id="IPR006045">
    <property type="entry name" value="Cupin_1"/>
</dbReference>
<dbReference type="InterPro" id="IPR011051">
    <property type="entry name" value="RmlC_Cupin_sf"/>
</dbReference>
<dbReference type="CDD" id="cd02241">
    <property type="entry name" value="cupin_OxOx"/>
    <property type="match status" value="1"/>
</dbReference>
<dbReference type="OrthoDB" id="1921208at2759"/>
<evidence type="ECO:0000256" key="1">
    <source>
        <dbReference type="ARBA" id="ARBA00004613"/>
    </source>
</evidence>
<dbReference type="GO" id="GO:0030145">
    <property type="term" value="F:manganese ion binding"/>
    <property type="evidence" value="ECO:0007669"/>
    <property type="project" value="InterPro"/>
</dbReference>
<feature type="signal peptide" evidence="6">
    <location>
        <begin position="1"/>
        <end position="15"/>
    </location>
</feature>
<evidence type="ECO:0000256" key="6">
    <source>
        <dbReference type="SAM" id="SignalP"/>
    </source>
</evidence>
<sequence length="226" mass="23693">MYLLALLALLAPALAVDRTSNPDLVSRLKTAATVLDRLALLSDTDFLFDFEAQSYATYSPGGVVNANAATFPAVVGTGMTVALLHLGPCSILPAHLHPRATNMVVSVQGQVHTWMVQENGARTVETDLTPGKLTIFPQGSVHMMQNVGCDKALLVSSLNSEDAGTHNVANALFGFQAGMLDAVFGYSGFNGSGMRIPAVGTGAGYGSMECLARCGLTPGYKLDEDK</sequence>
<comment type="subcellular location">
    <subcellularLocation>
        <location evidence="1">Secreted</location>
    </subcellularLocation>
</comment>
<proteinExistence type="inferred from homology"/>
<evidence type="ECO:0000313" key="8">
    <source>
        <dbReference type="EMBL" id="KAF2402148.1"/>
    </source>
</evidence>
<evidence type="ECO:0000256" key="3">
    <source>
        <dbReference type="ARBA" id="ARBA00022525"/>
    </source>
</evidence>
<protein>
    <submittedName>
        <fullName evidence="8">Spherulin-1A</fullName>
    </submittedName>
</protein>
<dbReference type="PRINTS" id="PR00325">
    <property type="entry name" value="GERMIN"/>
</dbReference>
<gene>
    <name evidence="8" type="ORF">EJ06DRAFT_573767</name>
</gene>
<dbReference type="SMART" id="SM00835">
    <property type="entry name" value="Cupin_1"/>
    <property type="match status" value="1"/>
</dbReference>
<keyword evidence="4" id="KW-0479">Metal-binding</keyword>
<feature type="domain" description="Cupin type-1" evidence="7">
    <location>
        <begin position="48"/>
        <end position="197"/>
    </location>
</feature>
<evidence type="ECO:0000256" key="5">
    <source>
        <dbReference type="ARBA" id="ARBA00023211"/>
    </source>
</evidence>
<evidence type="ECO:0000256" key="2">
    <source>
        <dbReference type="ARBA" id="ARBA00007456"/>
    </source>
</evidence>
<dbReference type="Gene3D" id="2.60.120.10">
    <property type="entry name" value="Jelly Rolls"/>
    <property type="match status" value="1"/>
</dbReference>
<dbReference type="GO" id="GO:0005576">
    <property type="term" value="C:extracellular region"/>
    <property type="evidence" value="ECO:0007669"/>
    <property type="project" value="UniProtKB-SubCell"/>
</dbReference>
<dbReference type="SUPFAM" id="SSF51182">
    <property type="entry name" value="RmlC-like cupins"/>
    <property type="match status" value="1"/>
</dbReference>
<organism evidence="8 9">
    <name type="scientific">Trichodelitschia bisporula</name>
    <dbReference type="NCBI Taxonomy" id="703511"/>
    <lineage>
        <taxon>Eukaryota</taxon>
        <taxon>Fungi</taxon>
        <taxon>Dikarya</taxon>
        <taxon>Ascomycota</taxon>
        <taxon>Pezizomycotina</taxon>
        <taxon>Dothideomycetes</taxon>
        <taxon>Dothideomycetes incertae sedis</taxon>
        <taxon>Phaeotrichales</taxon>
        <taxon>Phaeotrichaceae</taxon>
        <taxon>Trichodelitschia</taxon>
    </lineage>
</organism>
<dbReference type="InterPro" id="IPR001929">
    <property type="entry name" value="Germin"/>
</dbReference>
<dbReference type="InterPro" id="IPR014710">
    <property type="entry name" value="RmlC-like_jellyroll"/>
</dbReference>
<evidence type="ECO:0000259" key="7">
    <source>
        <dbReference type="SMART" id="SM00835"/>
    </source>
</evidence>
<accession>A0A6G1I1H6</accession>
<keyword evidence="3" id="KW-0964">Secreted</keyword>
<name>A0A6G1I1H6_9PEZI</name>
<keyword evidence="6" id="KW-0732">Signal</keyword>
<dbReference type="EMBL" id="ML996691">
    <property type="protein sequence ID" value="KAF2402148.1"/>
    <property type="molecule type" value="Genomic_DNA"/>
</dbReference>
<evidence type="ECO:0000313" key="9">
    <source>
        <dbReference type="Proteomes" id="UP000799640"/>
    </source>
</evidence>
<dbReference type="AlphaFoldDB" id="A0A6G1I1H6"/>
<dbReference type="Pfam" id="PF00190">
    <property type="entry name" value="Cupin_1"/>
    <property type="match status" value="1"/>
</dbReference>
<keyword evidence="5" id="KW-0464">Manganese</keyword>
<reference evidence="8" key="1">
    <citation type="journal article" date="2020" name="Stud. Mycol.">
        <title>101 Dothideomycetes genomes: a test case for predicting lifestyles and emergence of pathogens.</title>
        <authorList>
            <person name="Haridas S."/>
            <person name="Albert R."/>
            <person name="Binder M."/>
            <person name="Bloem J."/>
            <person name="Labutti K."/>
            <person name="Salamov A."/>
            <person name="Andreopoulos B."/>
            <person name="Baker S."/>
            <person name="Barry K."/>
            <person name="Bills G."/>
            <person name="Bluhm B."/>
            <person name="Cannon C."/>
            <person name="Castanera R."/>
            <person name="Culley D."/>
            <person name="Daum C."/>
            <person name="Ezra D."/>
            <person name="Gonzalez J."/>
            <person name="Henrissat B."/>
            <person name="Kuo A."/>
            <person name="Liang C."/>
            <person name="Lipzen A."/>
            <person name="Lutzoni F."/>
            <person name="Magnuson J."/>
            <person name="Mondo S."/>
            <person name="Nolan M."/>
            <person name="Ohm R."/>
            <person name="Pangilinan J."/>
            <person name="Park H.-J."/>
            <person name="Ramirez L."/>
            <person name="Alfaro M."/>
            <person name="Sun H."/>
            <person name="Tritt A."/>
            <person name="Yoshinaga Y."/>
            <person name="Zwiers L.-H."/>
            <person name="Turgeon B."/>
            <person name="Goodwin S."/>
            <person name="Spatafora J."/>
            <person name="Crous P."/>
            <person name="Grigoriev I."/>
        </authorList>
    </citation>
    <scope>NUCLEOTIDE SEQUENCE</scope>
    <source>
        <strain evidence="8">CBS 262.69</strain>
    </source>
</reference>
<dbReference type="Proteomes" id="UP000799640">
    <property type="component" value="Unassembled WGS sequence"/>
</dbReference>
<evidence type="ECO:0000256" key="4">
    <source>
        <dbReference type="ARBA" id="ARBA00022723"/>
    </source>
</evidence>
<comment type="similarity">
    <text evidence="2">Belongs to the germin family.</text>
</comment>